<evidence type="ECO:0000313" key="2">
    <source>
        <dbReference type="Proteomes" id="UP001403385"/>
    </source>
</evidence>
<reference evidence="1 2" key="1">
    <citation type="submission" date="2024-04" db="EMBL/GenBank/DDBJ databases">
        <title>Novel genus in family Flammeovirgaceae.</title>
        <authorList>
            <person name="Nguyen T.H."/>
            <person name="Vuong T.Q."/>
            <person name="Le H."/>
            <person name="Kim S.-G."/>
        </authorList>
    </citation>
    <scope>NUCLEOTIDE SEQUENCE [LARGE SCALE GENOMIC DNA]</scope>
    <source>
        <strain evidence="1 2">JCM 23209</strain>
    </source>
</reference>
<name>A0AAW9S737_9BACT</name>
<evidence type="ECO:0008006" key="3">
    <source>
        <dbReference type="Google" id="ProtNLM"/>
    </source>
</evidence>
<proteinExistence type="predicted"/>
<organism evidence="1 2">
    <name type="scientific">Rapidithrix thailandica</name>
    <dbReference type="NCBI Taxonomy" id="413964"/>
    <lineage>
        <taxon>Bacteria</taxon>
        <taxon>Pseudomonadati</taxon>
        <taxon>Bacteroidota</taxon>
        <taxon>Cytophagia</taxon>
        <taxon>Cytophagales</taxon>
        <taxon>Flammeovirgaceae</taxon>
        <taxon>Rapidithrix</taxon>
    </lineage>
</organism>
<dbReference type="RefSeq" id="WP_346820975.1">
    <property type="nucleotide sequence ID" value="NZ_JBDKWZ010000005.1"/>
</dbReference>
<comment type="caution">
    <text evidence="1">The sequence shown here is derived from an EMBL/GenBank/DDBJ whole genome shotgun (WGS) entry which is preliminary data.</text>
</comment>
<gene>
    <name evidence="1" type="ORF">AAG747_09755</name>
</gene>
<keyword evidence="2" id="KW-1185">Reference proteome</keyword>
<protein>
    <recommendedName>
        <fullName evidence="3">Thiamine pyrophosphokinase</fullName>
    </recommendedName>
</protein>
<dbReference type="EMBL" id="JBDKWZ010000005">
    <property type="protein sequence ID" value="MEN7548194.1"/>
    <property type="molecule type" value="Genomic_DNA"/>
</dbReference>
<dbReference type="Proteomes" id="UP001403385">
    <property type="component" value="Unassembled WGS sequence"/>
</dbReference>
<evidence type="ECO:0000313" key="1">
    <source>
        <dbReference type="EMBL" id="MEN7548194.1"/>
    </source>
</evidence>
<sequence>MSSHHFVKEGQEPALFISDPQSVNLNLLQQLLEWSPHVVISEACASSSIPLHIKIDAVAFSHSNSSAPNDLSFQHPFNTVRLTNGQITPLIDYLTLQGITALNVIHSVFDQEFIELLKPFVSKIDLVIYDQQHKSISIYNTVFEKWVTARTRFYLYGDVSSSKLLNLKKISKNCFVSEQTGPVSIASEAELFIVEQLSIR</sequence>
<dbReference type="AlphaFoldDB" id="A0AAW9S737"/>
<accession>A0AAW9S737</accession>